<protein>
    <submittedName>
        <fullName evidence="2">Uncharacterized protein</fullName>
    </submittedName>
</protein>
<gene>
    <name evidence="2" type="ORF">RCOM_1937010</name>
</gene>
<sequence length="479" mass="53053">MPAAQATSNMTHQSQSRLPRTAGAGIHKPSTASASAPNAIDRSGAIGMVSRANAEPHEARHDGHQRAREHVRIDGRPEALEPLARITEQADDVVRDGRHRQALDGLLQPQLLGRAAVHRLQDLPVLVFLDDRHARAQQVVDVGDAARQRFLARRRRLARVHRGREAAVHEFLHGRHAFDAGFAQFLDPGLHEAVIGLRCGKAVTVVEGELFQARRELSDLCQQVLVARDGLAGHHALGEGRQFGLDVVQCRGHRARGRQAQERHHAVGVDLQHALREAAGLLRAHLDVAQHEARKTVGLDREIRPHLTALHHARAHQVVAGEAVLQGGRVGRAALQQHVRRRHQAAVQPEDPRLRQMCKRHARERLRDRQPWGDLFRERVRGELRVAFPLEAEAAEVVIEVIGRHVRRRDAEMPAQRGQQRMLVRTVLAARSGLAGAVHGEVRDGFGRFQPEEGTRMDFGGQRNALGVAQARVSGGHGR</sequence>
<dbReference type="InParanoid" id="B9TE42"/>
<evidence type="ECO:0000313" key="3">
    <source>
        <dbReference type="Proteomes" id="UP000008311"/>
    </source>
</evidence>
<keyword evidence="3" id="KW-1185">Reference proteome</keyword>
<dbReference type="Proteomes" id="UP000008311">
    <property type="component" value="Unassembled WGS sequence"/>
</dbReference>
<organism evidence="2 3">
    <name type="scientific">Ricinus communis</name>
    <name type="common">Castor bean</name>
    <dbReference type="NCBI Taxonomy" id="3988"/>
    <lineage>
        <taxon>Eukaryota</taxon>
        <taxon>Viridiplantae</taxon>
        <taxon>Streptophyta</taxon>
        <taxon>Embryophyta</taxon>
        <taxon>Tracheophyta</taxon>
        <taxon>Spermatophyta</taxon>
        <taxon>Magnoliopsida</taxon>
        <taxon>eudicotyledons</taxon>
        <taxon>Gunneridae</taxon>
        <taxon>Pentapetalae</taxon>
        <taxon>rosids</taxon>
        <taxon>fabids</taxon>
        <taxon>Malpighiales</taxon>
        <taxon>Euphorbiaceae</taxon>
        <taxon>Acalyphoideae</taxon>
        <taxon>Acalypheae</taxon>
        <taxon>Ricinus</taxon>
    </lineage>
</organism>
<feature type="region of interest" description="Disordered" evidence="1">
    <location>
        <begin position="1"/>
        <end position="39"/>
    </location>
</feature>
<dbReference type="AlphaFoldDB" id="B9TE42"/>
<feature type="compositionally biased region" description="Polar residues" evidence="1">
    <location>
        <begin position="1"/>
        <end position="18"/>
    </location>
</feature>
<name>B9TE42_RICCO</name>
<accession>B9TE42</accession>
<proteinExistence type="predicted"/>
<evidence type="ECO:0000313" key="2">
    <source>
        <dbReference type="EMBL" id="EEF25872.1"/>
    </source>
</evidence>
<evidence type="ECO:0000256" key="1">
    <source>
        <dbReference type="SAM" id="MobiDB-lite"/>
    </source>
</evidence>
<dbReference type="EMBL" id="EQ978722">
    <property type="protein sequence ID" value="EEF25872.1"/>
    <property type="molecule type" value="Genomic_DNA"/>
</dbReference>
<reference evidence="3" key="1">
    <citation type="journal article" date="2010" name="Nat. Biotechnol.">
        <title>Draft genome sequence of the oilseed species Ricinus communis.</title>
        <authorList>
            <person name="Chan A.P."/>
            <person name="Crabtree J."/>
            <person name="Zhao Q."/>
            <person name="Lorenzi H."/>
            <person name="Orvis J."/>
            <person name="Puiu D."/>
            <person name="Melake-Berhan A."/>
            <person name="Jones K.M."/>
            <person name="Redman J."/>
            <person name="Chen G."/>
            <person name="Cahoon E.B."/>
            <person name="Gedil M."/>
            <person name="Stanke M."/>
            <person name="Haas B.J."/>
            <person name="Wortman J.R."/>
            <person name="Fraser-Liggett C.M."/>
            <person name="Ravel J."/>
            <person name="Rabinowicz P.D."/>
        </authorList>
    </citation>
    <scope>NUCLEOTIDE SEQUENCE [LARGE SCALE GENOMIC DNA]</scope>
    <source>
        <strain evidence="3">cv. Hale</strain>
    </source>
</reference>